<organism evidence="5 6">
    <name type="scientific">Halopelagius inordinatus</name>
    <dbReference type="NCBI Taxonomy" id="553467"/>
    <lineage>
        <taxon>Archaea</taxon>
        <taxon>Methanobacteriati</taxon>
        <taxon>Methanobacteriota</taxon>
        <taxon>Stenosarchaea group</taxon>
        <taxon>Halobacteria</taxon>
        <taxon>Halobacteriales</taxon>
        <taxon>Haloferacaceae</taxon>
    </lineage>
</organism>
<dbReference type="Pfam" id="PF07992">
    <property type="entry name" value="Pyr_redox_2"/>
    <property type="match status" value="1"/>
</dbReference>
<dbReference type="EMBL" id="FOOQ01000001">
    <property type="protein sequence ID" value="SFG00363.1"/>
    <property type="molecule type" value="Genomic_DNA"/>
</dbReference>
<accession>A0A1I2N9Y7</accession>
<proteinExistence type="predicted"/>
<gene>
    <name evidence="5" type="ORF">SAMN04488063_1100</name>
</gene>
<dbReference type="OrthoDB" id="27340at2157"/>
<dbReference type="Gene3D" id="3.50.50.60">
    <property type="entry name" value="FAD/NAD(P)-binding domain"/>
    <property type="match status" value="2"/>
</dbReference>
<evidence type="ECO:0000313" key="6">
    <source>
        <dbReference type="Proteomes" id="UP000198876"/>
    </source>
</evidence>
<dbReference type="PRINTS" id="PR00368">
    <property type="entry name" value="FADPNR"/>
</dbReference>
<name>A0A1I2N9Y7_9EURY</name>
<dbReference type="PRINTS" id="PR00469">
    <property type="entry name" value="PNDRDTASEII"/>
</dbReference>
<keyword evidence="1" id="KW-0285">Flavoprotein</keyword>
<dbReference type="SUPFAM" id="SSF51905">
    <property type="entry name" value="FAD/NAD(P)-binding domain"/>
    <property type="match status" value="2"/>
</dbReference>
<feature type="compositionally biased region" description="Basic and acidic residues" evidence="3">
    <location>
        <begin position="341"/>
        <end position="353"/>
    </location>
</feature>
<sequence>MSDTDEREYEVIVVGGGPAGLQTALYTTRLGHDTVVIDRGGGRAAMMLDTHNVVGVTEDVSGNEFLETGREQIRSYGGEYVRGAVTDVDRRADGRFDVAANDETFVADRVVLAVGFTDVRPDPPLPRTGKGLHYCLHCDAYMFIDRPVYVMGHGDSAAFVAMIMLNFTDEVDILLRGEDPQWSDETDERLRAHPIDVVESEISGMRKSDDGWLEAFEFEDAVGPRPTSSRTESGDGSVRQYRGGFPMYGSEYNSGLAEKVGADLNDDGTVAVDDHGRTSVDGVFAVGDFTPGHNQVPVAMGEGAKAGLAVHMELREFPRSLDDIEENGPVSPDEIPGLGGRIREAAAEFEEARAPPIPETAAEPTAGDDD</sequence>
<evidence type="ECO:0000256" key="3">
    <source>
        <dbReference type="SAM" id="MobiDB-lite"/>
    </source>
</evidence>
<dbReference type="InterPro" id="IPR050097">
    <property type="entry name" value="Ferredoxin-NADP_redctase_2"/>
</dbReference>
<feature type="compositionally biased region" description="Low complexity" evidence="3">
    <location>
        <begin position="359"/>
        <end position="370"/>
    </location>
</feature>
<dbReference type="RefSeq" id="WP_092889524.1">
    <property type="nucleotide sequence ID" value="NZ_FOOQ01000001.1"/>
</dbReference>
<keyword evidence="6" id="KW-1185">Reference proteome</keyword>
<dbReference type="InterPro" id="IPR036188">
    <property type="entry name" value="FAD/NAD-bd_sf"/>
</dbReference>
<evidence type="ECO:0000259" key="4">
    <source>
        <dbReference type="Pfam" id="PF07992"/>
    </source>
</evidence>
<protein>
    <submittedName>
        <fullName evidence="5">Thioredoxin reductase (NADPH)</fullName>
    </submittedName>
</protein>
<dbReference type="STRING" id="553467.SAMN04488063_1100"/>
<reference evidence="6" key="1">
    <citation type="submission" date="2016-10" db="EMBL/GenBank/DDBJ databases">
        <authorList>
            <person name="Varghese N."/>
            <person name="Submissions S."/>
        </authorList>
    </citation>
    <scope>NUCLEOTIDE SEQUENCE [LARGE SCALE GENOMIC DNA]</scope>
    <source>
        <strain evidence="6">CGMCC 1.7739</strain>
    </source>
</reference>
<evidence type="ECO:0000256" key="2">
    <source>
        <dbReference type="ARBA" id="ARBA00023002"/>
    </source>
</evidence>
<dbReference type="InterPro" id="IPR023753">
    <property type="entry name" value="FAD/NAD-binding_dom"/>
</dbReference>
<dbReference type="PANTHER" id="PTHR48105">
    <property type="entry name" value="THIOREDOXIN REDUCTASE 1-RELATED-RELATED"/>
    <property type="match status" value="1"/>
</dbReference>
<dbReference type="AlphaFoldDB" id="A0A1I2N9Y7"/>
<feature type="domain" description="FAD/NAD(P)-binding" evidence="4">
    <location>
        <begin position="9"/>
        <end position="303"/>
    </location>
</feature>
<feature type="region of interest" description="Disordered" evidence="3">
    <location>
        <begin position="321"/>
        <end position="370"/>
    </location>
</feature>
<dbReference type="Proteomes" id="UP000198876">
    <property type="component" value="Unassembled WGS sequence"/>
</dbReference>
<evidence type="ECO:0000313" key="5">
    <source>
        <dbReference type="EMBL" id="SFG00363.1"/>
    </source>
</evidence>
<evidence type="ECO:0000256" key="1">
    <source>
        <dbReference type="ARBA" id="ARBA00022630"/>
    </source>
</evidence>
<keyword evidence="2" id="KW-0560">Oxidoreductase</keyword>
<dbReference type="GO" id="GO:0016491">
    <property type="term" value="F:oxidoreductase activity"/>
    <property type="evidence" value="ECO:0007669"/>
    <property type="project" value="UniProtKB-KW"/>
</dbReference>